<evidence type="ECO:0000313" key="2">
    <source>
        <dbReference type="Proteomes" id="UP001501844"/>
    </source>
</evidence>
<accession>A0ABP8G3U5</accession>
<reference evidence="2" key="1">
    <citation type="journal article" date="2019" name="Int. J. Syst. Evol. Microbiol.">
        <title>The Global Catalogue of Microorganisms (GCM) 10K type strain sequencing project: providing services to taxonomists for standard genome sequencing and annotation.</title>
        <authorList>
            <consortium name="The Broad Institute Genomics Platform"/>
            <consortium name="The Broad Institute Genome Sequencing Center for Infectious Disease"/>
            <person name="Wu L."/>
            <person name="Ma J."/>
        </authorList>
    </citation>
    <scope>NUCLEOTIDE SEQUENCE [LARGE SCALE GENOMIC DNA]</scope>
    <source>
        <strain evidence="2">JCM 17917</strain>
    </source>
</reference>
<sequence length="47" mass="5119">MFRMPSSSIKAIREDKELGVGIITSDFPASSQLLIVREVAEEILPSG</sequence>
<comment type="caution">
    <text evidence="1">The sequence shown here is derived from an EMBL/GenBank/DDBJ whole genome shotgun (WGS) entry which is preliminary data.</text>
</comment>
<keyword evidence="2" id="KW-1185">Reference proteome</keyword>
<protein>
    <submittedName>
        <fullName evidence="1">Uncharacterized protein</fullName>
    </submittedName>
</protein>
<dbReference type="Proteomes" id="UP001501844">
    <property type="component" value="Unassembled WGS sequence"/>
</dbReference>
<name>A0ABP8G3U5_9BACT</name>
<proteinExistence type="predicted"/>
<evidence type="ECO:0000313" key="1">
    <source>
        <dbReference type="EMBL" id="GAA4316369.1"/>
    </source>
</evidence>
<organism evidence="1 2">
    <name type="scientific">Nibribacter koreensis</name>
    <dbReference type="NCBI Taxonomy" id="1084519"/>
    <lineage>
        <taxon>Bacteria</taxon>
        <taxon>Pseudomonadati</taxon>
        <taxon>Bacteroidota</taxon>
        <taxon>Cytophagia</taxon>
        <taxon>Cytophagales</taxon>
        <taxon>Hymenobacteraceae</taxon>
        <taxon>Nibribacter</taxon>
    </lineage>
</organism>
<dbReference type="EMBL" id="BAABGX010000004">
    <property type="protein sequence ID" value="GAA4316369.1"/>
    <property type="molecule type" value="Genomic_DNA"/>
</dbReference>
<gene>
    <name evidence="1" type="ORF">GCM10023183_37510</name>
</gene>